<dbReference type="AlphaFoldDB" id="A0A5N4A3W4"/>
<protein>
    <recommendedName>
        <fullName evidence="3">Pacifastin domain-containing protein</fullName>
    </recommendedName>
</protein>
<proteinExistence type="predicted"/>
<evidence type="ECO:0000313" key="1">
    <source>
        <dbReference type="EMBL" id="KAB0792006.1"/>
    </source>
</evidence>
<dbReference type="EMBL" id="VVIM01000010">
    <property type="protein sequence ID" value="KAB0792006.1"/>
    <property type="molecule type" value="Genomic_DNA"/>
</dbReference>
<dbReference type="InParanoid" id="A0A5N4A3W4"/>
<sequence length="161" mass="18214">MNERLSCLNNQSSCSRKTSCPCSYKRKTEPVPRVFPPLISYANVHQLNTRLLDYKTVDFKPAIVDDVEMKLAALVIVLLFAFADCSPARELFECKSGQEFMQNDCNHCYCLKNNELVCRINKCQHAESKQAEQCVSGTVWSKGCNKCWCVISGTVCTNHEC</sequence>
<name>A0A5N4A3W4_PHOPY</name>
<evidence type="ECO:0008006" key="3">
    <source>
        <dbReference type="Google" id="ProtNLM"/>
    </source>
</evidence>
<organism evidence="1 2">
    <name type="scientific">Photinus pyralis</name>
    <name type="common">Common eastern firefly</name>
    <name type="synonym">Lampyris pyralis</name>
    <dbReference type="NCBI Taxonomy" id="7054"/>
    <lineage>
        <taxon>Eukaryota</taxon>
        <taxon>Metazoa</taxon>
        <taxon>Ecdysozoa</taxon>
        <taxon>Arthropoda</taxon>
        <taxon>Hexapoda</taxon>
        <taxon>Insecta</taxon>
        <taxon>Pterygota</taxon>
        <taxon>Neoptera</taxon>
        <taxon>Endopterygota</taxon>
        <taxon>Coleoptera</taxon>
        <taxon>Polyphaga</taxon>
        <taxon>Elateriformia</taxon>
        <taxon>Elateroidea</taxon>
        <taxon>Lampyridae</taxon>
        <taxon>Lampyrinae</taxon>
        <taxon>Photinus</taxon>
    </lineage>
</organism>
<accession>A0A5N4A3W4</accession>
<reference evidence="1 2" key="1">
    <citation type="journal article" date="2018" name="Elife">
        <title>Firefly genomes illuminate parallel origins of bioluminescence in beetles.</title>
        <authorList>
            <person name="Fallon T.R."/>
            <person name="Lower S.E."/>
            <person name="Chang C.H."/>
            <person name="Bessho-Uehara M."/>
            <person name="Martin G.J."/>
            <person name="Bewick A.J."/>
            <person name="Behringer M."/>
            <person name="Debat H.J."/>
            <person name="Wong I."/>
            <person name="Day J.C."/>
            <person name="Suvorov A."/>
            <person name="Silva C.J."/>
            <person name="Stanger-Hall K.F."/>
            <person name="Hall D.W."/>
            <person name="Schmitz R.J."/>
            <person name="Nelson D.R."/>
            <person name="Lewis S.M."/>
            <person name="Shigenobu S."/>
            <person name="Bybee S.M."/>
            <person name="Larracuente A.M."/>
            <person name="Oba Y."/>
            <person name="Weng J.K."/>
        </authorList>
    </citation>
    <scope>NUCLEOTIDE SEQUENCE [LARGE SCALE GENOMIC DNA]</scope>
    <source>
        <strain evidence="1">1611_PpyrPB1</strain>
        <tissue evidence="1">Whole body</tissue>
    </source>
</reference>
<evidence type="ECO:0000313" key="2">
    <source>
        <dbReference type="Proteomes" id="UP000327044"/>
    </source>
</evidence>
<keyword evidence="2" id="KW-1185">Reference proteome</keyword>
<dbReference type="Proteomes" id="UP000327044">
    <property type="component" value="Unassembled WGS sequence"/>
</dbReference>
<comment type="caution">
    <text evidence="1">The sequence shown here is derived from an EMBL/GenBank/DDBJ whole genome shotgun (WGS) entry which is preliminary data.</text>
</comment>
<gene>
    <name evidence="1" type="ORF">PPYR_13967</name>
</gene>